<feature type="region of interest" description="Disordered" evidence="1">
    <location>
        <begin position="1"/>
        <end position="120"/>
    </location>
</feature>
<evidence type="ECO:0000313" key="2">
    <source>
        <dbReference type="EMBL" id="GLY84213.1"/>
    </source>
</evidence>
<accession>A0A9W6RYX9</accession>
<feature type="compositionally biased region" description="Basic residues" evidence="1">
    <location>
        <begin position="40"/>
        <end position="53"/>
    </location>
</feature>
<dbReference type="AlphaFoldDB" id="A0A9W6RYX9"/>
<feature type="compositionally biased region" description="Basic and acidic residues" evidence="1">
    <location>
        <begin position="9"/>
        <end position="22"/>
    </location>
</feature>
<evidence type="ECO:0000313" key="3">
    <source>
        <dbReference type="Proteomes" id="UP001165074"/>
    </source>
</evidence>
<protein>
    <submittedName>
        <fullName evidence="2">Uncharacterized protein</fullName>
    </submittedName>
</protein>
<organism evidence="2 3">
    <name type="scientific">Actinoallomurus iriomotensis</name>
    <dbReference type="NCBI Taxonomy" id="478107"/>
    <lineage>
        <taxon>Bacteria</taxon>
        <taxon>Bacillati</taxon>
        <taxon>Actinomycetota</taxon>
        <taxon>Actinomycetes</taxon>
        <taxon>Streptosporangiales</taxon>
        <taxon>Thermomonosporaceae</taxon>
        <taxon>Actinoallomurus</taxon>
    </lineage>
</organism>
<dbReference type="EMBL" id="BSTK01000003">
    <property type="protein sequence ID" value="GLY84213.1"/>
    <property type="molecule type" value="Genomic_DNA"/>
</dbReference>
<proteinExistence type="predicted"/>
<reference evidence="2" key="1">
    <citation type="submission" date="2023-03" db="EMBL/GenBank/DDBJ databases">
        <title>Actinoallomurus iriomotensis NBRC 103684.</title>
        <authorList>
            <person name="Ichikawa N."/>
            <person name="Sato H."/>
            <person name="Tonouchi N."/>
        </authorList>
    </citation>
    <scope>NUCLEOTIDE SEQUENCE</scope>
    <source>
        <strain evidence="2">NBRC 103684</strain>
    </source>
</reference>
<feature type="compositionally biased region" description="Basic and acidic residues" evidence="1">
    <location>
        <begin position="63"/>
        <end position="76"/>
    </location>
</feature>
<name>A0A9W6RYX9_9ACTN</name>
<comment type="caution">
    <text evidence="2">The sequence shown here is derived from an EMBL/GenBank/DDBJ whole genome shotgun (WGS) entry which is preliminary data.</text>
</comment>
<gene>
    <name evidence="2" type="ORF">Airi02_021420</name>
</gene>
<sequence>MVQSNHPDVGLRPEPDGDHESAPELPFGQSHLGGVPSHRSTWRRVHDRRHRTHPFVDAALPRPRPDQRHRAREPRLRRPAQSPDLDGRPGQRHLVGRHPEQPGHGAWSQPHSDQRSALGE</sequence>
<evidence type="ECO:0000256" key="1">
    <source>
        <dbReference type="SAM" id="MobiDB-lite"/>
    </source>
</evidence>
<keyword evidence="3" id="KW-1185">Reference proteome</keyword>
<dbReference type="Proteomes" id="UP001165074">
    <property type="component" value="Unassembled WGS sequence"/>
</dbReference>